<accession>A0ABU1N9F6</accession>
<evidence type="ECO:0000313" key="2">
    <source>
        <dbReference type="EMBL" id="MDR6535079.1"/>
    </source>
</evidence>
<protein>
    <submittedName>
        <fullName evidence="2">OB-fold protein</fullName>
    </submittedName>
</protein>
<sequence length="130" mass="14495">MSTTIDLPPDVGAPFFEGLRDGCLMLQFDRGNGRAQFYPRPQSLWSESGTEWREASGRGTIFALTLSRVGPPHLSDAVPYPMALVRLAEGPRMLARIHARYDDLAIGQAVEVDWSHPDSRRAFPVFKPAR</sequence>
<evidence type="ECO:0000259" key="1">
    <source>
        <dbReference type="Pfam" id="PF01796"/>
    </source>
</evidence>
<evidence type="ECO:0000313" key="3">
    <source>
        <dbReference type="Proteomes" id="UP001184230"/>
    </source>
</evidence>
<keyword evidence="3" id="KW-1185">Reference proteome</keyword>
<dbReference type="RefSeq" id="WP_309898867.1">
    <property type="nucleotide sequence ID" value="NZ_JAVDRF010000002.1"/>
</dbReference>
<dbReference type="InterPro" id="IPR012340">
    <property type="entry name" value="NA-bd_OB-fold"/>
</dbReference>
<organism evidence="2 3">
    <name type="scientific">Variovorax soli</name>
    <dbReference type="NCBI Taxonomy" id="376815"/>
    <lineage>
        <taxon>Bacteria</taxon>
        <taxon>Pseudomonadati</taxon>
        <taxon>Pseudomonadota</taxon>
        <taxon>Betaproteobacteria</taxon>
        <taxon>Burkholderiales</taxon>
        <taxon>Comamonadaceae</taxon>
        <taxon>Variovorax</taxon>
    </lineage>
</organism>
<dbReference type="Pfam" id="PF01796">
    <property type="entry name" value="OB_ChsH2_C"/>
    <property type="match status" value="1"/>
</dbReference>
<name>A0ABU1N9F6_9BURK</name>
<feature type="domain" description="ChsH2 C-terminal OB-fold" evidence="1">
    <location>
        <begin position="52"/>
        <end position="114"/>
    </location>
</feature>
<dbReference type="InterPro" id="IPR002878">
    <property type="entry name" value="ChsH2_C"/>
</dbReference>
<dbReference type="SUPFAM" id="SSF50249">
    <property type="entry name" value="Nucleic acid-binding proteins"/>
    <property type="match status" value="1"/>
</dbReference>
<reference evidence="2 3" key="1">
    <citation type="submission" date="2023-07" db="EMBL/GenBank/DDBJ databases">
        <title>Sorghum-associated microbial communities from plants grown in Nebraska, USA.</title>
        <authorList>
            <person name="Schachtman D."/>
        </authorList>
    </citation>
    <scope>NUCLEOTIDE SEQUENCE [LARGE SCALE GENOMIC DNA]</scope>
    <source>
        <strain evidence="2 3">DS1781</strain>
    </source>
</reference>
<dbReference type="PANTHER" id="PTHR34075">
    <property type="entry name" value="BLR3430 PROTEIN"/>
    <property type="match status" value="1"/>
</dbReference>
<dbReference type="Proteomes" id="UP001184230">
    <property type="component" value="Unassembled WGS sequence"/>
</dbReference>
<comment type="caution">
    <text evidence="2">The sequence shown here is derived from an EMBL/GenBank/DDBJ whole genome shotgun (WGS) entry which is preliminary data.</text>
</comment>
<gene>
    <name evidence="2" type="ORF">J2739_000839</name>
</gene>
<dbReference type="PANTHER" id="PTHR34075:SF5">
    <property type="entry name" value="BLR3430 PROTEIN"/>
    <property type="match status" value="1"/>
</dbReference>
<dbReference type="InterPro" id="IPR052513">
    <property type="entry name" value="Thioester_dehydratase-like"/>
</dbReference>
<dbReference type="EMBL" id="JAVDRF010000002">
    <property type="protein sequence ID" value="MDR6535079.1"/>
    <property type="molecule type" value="Genomic_DNA"/>
</dbReference>
<proteinExistence type="predicted"/>